<dbReference type="HOGENOM" id="CLU_2886615_0_0_1"/>
<evidence type="ECO:0000313" key="2">
    <source>
        <dbReference type="EMBL" id="KIM84936.1"/>
    </source>
</evidence>
<gene>
    <name evidence="2" type="ORF">PILCRDRAFT_5955</name>
</gene>
<reference evidence="2 3" key="1">
    <citation type="submission" date="2014-04" db="EMBL/GenBank/DDBJ databases">
        <authorList>
            <consortium name="DOE Joint Genome Institute"/>
            <person name="Kuo A."/>
            <person name="Tarkka M."/>
            <person name="Buscot F."/>
            <person name="Kohler A."/>
            <person name="Nagy L.G."/>
            <person name="Floudas D."/>
            <person name="Copeland A."/>
            <person name="Barry K.W."/>
            <person name="Cichocki N."/>
            <person name="Veneault-Fourrey C."/>
            <person name="LaButti K."/>
            <person name="Lindquist E.A."/>
            <person name="Lipzen A."/>
            <person name="Lundell T."/>
            <person name="Morin E."/>
            <person name="Murat C."/>
            <person name="Sun H."/>
            <person name="Tunlid A."/>
            <person name="Henrissat B."/>
            <person name="Grigoriev I.V."/>
            <person name="Hibbett D.S."/>
            <person name="Martin F."/>
            <person name="Nordberg H.P."/>
            <person name="Cantor M.N."/>
            <person name="Hua S.X."/>
        </authorList>
    </citation>
    <scope>NUCLEOTIDE SEQUENCE [LARGE SCALE GENOMIC DNA]</scope>
    <source>
        <strain evidence="2 3">F 1598</strain>
    </source>
</reference>
<sequence length="63" mass="6449">MVTGVLFLVPSGLSQAGGITTNTDGIDVGTSIISVSIGITVGQFMSQALIHCFDHSKLDLALT</sequence>
<accession>A0A0C3G2Q3</accession>
<protein>
    <recommendedName>
        <fullName evidence="4">SLC26A/SulP transporter domain-containing protein</fullName>
    </recommendedName>
</protein>
<keyword evidence="3" id="KW-1185">Reference proteome</keyword>
<reference evidence="3" key="2">
    <citation type="submission" date="2015-01" db="EMBL/GenBank/DDBJ databases">
        <title>Evolutionary Origins and Diversification of the Mycorrhizal Mutualists.</title>
        <authorList>
            <consortium name="DOE Joint Genome Institute"/>
            <consortium name="Mycorrhizal Genomics Consortium"/>
            <person name="Kohler A."/>
            <person name="Kuo A."/>
            <person name="Nagy L.G."/>
            <person name="Floudas D."/>
            <person name="Copeland A."/>
            <person name="Barry K.W."/>
            <person name="Cichocki N."/>
            <person name="Veneault-Fourrey C."/>
            <person name="LaButti K."/>
            <person name="Lindquist E.A."/>
            <person name="Lipzen A."/>
            <person name="Lundell T."/>
            <person name="Morin E."/>
            <person name="Murat C."/>
            <person name="Riley R."/>
            <person name="Ohm R."/>
            <person name="Sun H."/>
            <person name="Tunlid A."/>
            <person name="Henrissat B."/>
            <person name="Grigoriev I.V."/>
            <person name="Hibbett D.S."/>
            <person name="Martin F."/>
        </authorList>
    </citation>
    <scope>NUCLEOTIDE SEQUENCE [LARGE SCALE GENOMIC DNA]</scope>
    <source>
        <strain evidence="3">F 1598</strain>
    </source>
</reference>
<proteinExistence type="predicted"/>
<evidence type="ECO:0000256" key="1">
    <source>
        <dbReference type="SAM" id="SignalP"/>
    </source>
</evidence>
<dbReference type="EMBL" id="KN832986">
    <property type="protein sequence ID" value="KIM84936.1"/>
    <property type="molecule type" value="Genomic_DNA"/>
</dbReference>
<dbReference type="InParanoid" id="A0A0C3G2Q3"/>
<organism evidence="2 3">
    <name type="scientific">Piloderma croceum (strain F 1598)</name>
    <dbReference type="NCBI Taxonomy" id="765440"/>
    <lineage>
        <taxon>Eukaryota</taxon>
        <taxon>Fungi</taxon>
        <taxon>Dikarya</taxon>
        <taxon>Basidiomycota</taxon>
        <taxon>Agaricomycotina</taxon>
        <taxon>Agaricomycetes</taxon>
        <taxon>Agaricomycetidae</taxon>
        <taxon>Atheliales</taxon>
        <taxon>Atheliaceae</taxon>
        <taxon>Piloderma</taxon>
    </lineage>
</organism>
<evidence type="ECO:0000313" key="3">
    <source>
        <dbReference type="Proteomes" id="UP000054166"/>
    </source>
</evidence>
<name>A0A0C3G2Q3_PILCF</name>
<feature type="signal peptide" evidence="1">
    <location>
        <begin position="1"/>
        <end position="16"/>
    </location>
</feature>
<dbReference type="AlphaFoldDB" id="A0A0C3G2Q3"/>
<dbReference type="Proteomes" id="UP000054166">
    <property type="component" value="Unassembled WGS sequence"/>
</dbReference>
<evidence type="ECO:0008006" key="4">
    <source>
        <dbReference type="Google" id="ProtNLM"/>
    </source>
</evidence>
<keyword evidence="1" id="KW-0732">Signal</keyword>
<feature type="chain" id="PRO_5002164616" description="SLC26A/SulP transporter domain-containing protein" evidence="1">
    <location>
        <begin position="17"/>
        <end position="63"/>
    </location>
</feature>
<dbReference type="STRING" id="765440.A0A0C3G2Q3"/>